<dbReference type="PROSITE" id="PS51918">
    <property type="entry name" value="RADICAL_SAM"/>
    <property type="match status" value="1"/>
</dbReference>
<dbReference type="InterPro" id="IPR006638">
    <property type="entry name" value="Elp3/MiaA/NifB-like_rSAM"/>
</dbReference>
<reference evidence="7 8" key="2">
    <citation type="journal article" date="2013" name="Genome Announc.">
        <title>Draft Genome Sequence of Methylobacterium mesophilicum Strain SR1.6/6, Isolated from Citrus sinensis.</title>
        <authorList>
            <person name="Marinho Almeida D."/>
            <person name="Dini-Andreote F."/>
            <person name="Camargo Neves A.A."/>
            <person name="Juca Ramos R.T."/>
            <person name="Andreote F.D."/>
            <person name="Carneiro A.R."/>
            <person name="Oliveira de Souza Lima A."/>
            <person name="Caracciolo Gomes de Sa P.H."/>
            <person name="Ribeiro Barbosa M.S."/>
            <person name="Araujo W.L."/>
            <person name="Silva A."/>
        </authorList>
    </citation>
    <scope>NUCLEOTIDE SEQUENCE [LARGE SCALE GENOMIC DNA]</scope>
    <source>
        <strain evidence="7 8">SR1.6/6</strain>
    </source>
</reference>
<evidence type="ECO:0000313" key="8">
    <source>
        <dbReference type="Proteomes" id="UP000012488"/>
    </source>
</evidence>
<gene>
    <name evidence="7" type="ORF">MMSR116_02505</name>
</gene>
<dbReference type="Gene3D" id="3.80.30.20">
    <property type="entry name" value="tm_1862 like domain"/>
    <property type="match status" value="1"/>
</dbReference>
<evidence type="ECO:0000256" key="2">
    <source>
        <dbReference type="ARBA" id="ARBA00022691"/>
    </source>
</evidence>
<name>A0A6B9FCT4_9HYPH</name>
<dbReference type="Proteomes" id="UP000012488">
    <property type="component" value="Chromosome"/>
</dbReference>
<reference evidence="7 8" key="1">
    <citation type="journal article" date="2012" name="Genet. Mol. Biol.">
        <title>Analysis of 16S rRNA and mxaF genes revealing insights into Methylobacterium niche-specific plant association.</title>
        <authorList>
            <person name="Dourado M.N."/>
            <person name="Andreote F.D."/>
            <person name="Dini-Andreote F."/>
            <person name="Conti R."/>
            <person name="Araujo J.M."/>
            <person name="Araujo W.L."/>
        </authorList>
    </citation>
    <scope>NUCLEOTIDE SEQUENCE [LARGE SCALE GENOMIC DNA]</scope>
    <source>
        <strain evidence="7 8">SR1.6/6</strain>
    </source>
</reference>
<dbReference type="RefSeq" id="WP_010686542.1">
    <property type="nucleotide sequence ID" value="NZ_CP043538.1"/>
</dbReference>
<dbReference type="InterPro" id="IPR058240">
    <property type="entry name" value="rSAM_sf"/>
</dbReference>
<sequence length="435" mass="47555">MRVALVNPSWDYRNSIYFGCREPHLPLELGYSAALLAATGHETLVVDAHLEGLTAEAAADRVAAFAPAMTVVATAPTYLFWRCAPPELRSPRAFLDTLAGRGGTTVAVGPHGSATPRPVLDKLGCDIVVRGECEEVVARLAGLGGLGPDTLRAVPALAFRDGETVAVTGPPHAGRFTDLPALRWPEGWIARHRHHHHRFDAAPDGPGAEVEASRGCPYTCSFCAKIDFRDAYRRRDLTIVLDEIDGLIAQGVTYVYFVDEIFLPQKPLLEAVVARDLRFGIQTRIDLWKPDMLDLLGAAGCVSIEAGIESLTEEGRAALDKNCRASTDDLAERLIHARRSVPFVQANLIAVAGDDPDLVATWRDRLRGQGVWANDPVPLYPYPSSPDYRRLWGAPDDQAWERAHAHYLGQFTQFSDIQDERPLPLPELEAACGCC</sequence>
<proteinExistence type="predicted"/>
<dbReference type="InterPro" id="IPR027559">
    <property type="entry name" value="B12_rSAM_oligo"/>
</dbReference>
<dbReference type="SUPFAM" id="SSF102114">
    <property type="entry name" value="Radical SAM enzymes"/>
    <property type="match status" value="1"/>
</dbReference>
<dbReference type="GO" id="GO:0003824">
    <property type="term" value="F:catalytic activity"/>
    <property type="evidence" value="ECO:0007669"/>
    <property type="project" value="InterPro"/>
</dbReference>
<dbReference type="InterPro" id="IPR007197">
    <property type="entry name" value="rSAM"/>
</dbReference>
<evidence type="ECO:0000256" key="1">
    <source>
        <dbReference type="ARBA" id="ARBA00001966"/>
    </source>
</evidence>
<dbReference type="SMART" id="SM00729">
    <property type="entry name" value="Elp3"/>
    <property type="match status" value="1"/>
</dbReference>
<dbReference type="PANTHER" id="PTHR43409:SF7">
    <property type="entry name" value="BLL1977 PROTEIN"/>
    <property type="match status" value="1"/>
</dbReference>
<dbReference type="GO" id="GO:0005829">
    <property type="term" value="C:cytosol"/>
    <property type="evidence" value="ECO:0007669"/>
    <property type="project" value="TreeGrafter"/>
</dbReference>
<dbReference type="GO" id="GO:0046872">
    <property type="term" value="F:metal ion binding"/>
    <property type="evidence" value="ECO:0007669"/>
    <property type="project" value="UniProtKB-KW"/>
</dbReference>
<evidence type="ECO:0000256" key="3">
    <source>
        <dbReference type="ARBA" id="ARBA00022723"/>
    </source>
</evidence>
<evidence type="ECO:0000313" key="7">
    <source>
        <dbReference type="EMBL" id="QGY00897.1"/>
    </source>
</evidence>
<comment type="cofactor">
    <cofactor evidence="1">
        <name>[4Fe-4S] cluster</name>
        <dbReference type="ChEBI" id="CHEBI:49883"/>
    </cofactor>
</comment>
<dbReference type="NCBIfam" id="TIGR04295">
    <property type="entry name" value="B12_rSAM_oligo"/>
    <property type="match status" value="1"/>
</dbReference>
<dbReference type="InterPro" id="IPR023404">
    <property type="entry name" value="rSAM_horseshoe"/>
</dbReference>
<protein>
    <submittedName>
        <fullName evidence="7">TIGR04295 family B12-binding domain-containing radical SAM protein</fullName>
    </submittedName>
</protein>
<dbReference type="AlphaFoldDB" id="A0A6B9FCT4"/>
<dbReference type="Pfam" id="PF04055">
    <property type="entry name" value="Radical_SAM"/>
    <property type="match status" value="1"/>
</dbReference>
<dbReference type="CDD" id="cd01335">
    <property type="entry name" value="Radical_SAM"/>
    <property type="match status" value="1"/>
</dbReference>
<dbReference type="SFLD" id="SFLDS00029">
    <property type="entry name" value="Radical_SAM"/>
    <property type="match status" value="1"/>
</dbReference>
<dbReference type="InterPro" id="IPR051198">
    <property type="entry name" value="BchE-like"/>
</dbReference>
<dbReference type="SFLD" id="SFLDG01082">
    <property type="entry name" value="B12-binding_domain_containing"/>
    <property type="match status" value="1"/>
</dbReference>
<dbReference type="GO" id="GO:0051536">
    <property type="term" value="F:iron-sulfur cluster binding"/>
    <property type="evidence" value="ECO:0007669"/>
    <property type="project" value="UniProtKB-KW"/>
</dbReference>
<dbReference type="Gene3D" id="3.40.50.280">
    <property type="entry name" value="Cobalamin-binding domain"/>
    <property type="match status" value="1"/>
</dbReference>
<keyword evidence="2" id="KW-0949">S-adenosyl-L-methionine</keyword>
<dbReference type="EMBL" id="CP043538">
    <property type="protein sequence ID" value="QGY00897.1"/>
    <property type="molecule type" value="Genomic_DNA"/>
</dbReference>
<evidence type="ECO:0000256" key="5">
    <source>
        <dbReference type="ARBA" id="ARBA00023014"/>
    </source>
</evidence>
<keyword evidence="3" id="KW-0479">Metal-binding</keyword>
<evidence type="ECO:0000256" key="4">
    <source>
        <dbReference type="ARBA" id="ARBA00023004"/>
    </source>
</evidence>
<organism evidence="7 8">
    <name type="scientific">Methylobacterium mesophilicum SR1.6/6</name>
    <dbReference type="NCBI Taxonomy" id="908290"/>
    <lineage>
        <taxon>Bacteria</taxon>
        <taxon>Pseudomonadati</taxon>
        <taxon>Pseudomonadota</taxon>
        <taxon>Alphaproteobacteria</taxon>
        <taxon>Hyphomicrobiales</taxon>
        <taxon>Methylobacteriaceae</taxon>
        <taxon>Methylobacterium</taxon>
    </lineage>
</organism>
<dbReference type="PANTHER" id="PTHR43409">
    <property type="entry name" value="ANAEROBIC MAGNESIUM-PROTOPORPHYRIN IX MONOMETHYL ESTER CYCLASE-RELATED"/>
    <property type="match status" value="1"/>
</dbReference>
<keyword evidence="5" id="KW-0411">Iron-sulfur</keyword>
<dbReference type="KEGG" id="mmes:MMSR116_02505"/>
<dbReference type="OrthoDB" id="9801424at2"/>
<keyword evidence="4" id="KW-0408">Iron</keyword>
<accession>A0A6B9FCT4</accession>
<feature type="domain" description="Radical SAM core" evidence="6">
    <location>
        <begin position="202"/>
        <end position="424"/>
    </location>
</feature>
<evidence type="ECO:0000259" key="6">
    <source>
        <dbReference type="PROSITE" id="PS51918"/>
    </source>
</evidence>